<reference evidence="1 2" key="1">
    <citation type="journal article" date="2022" name="bioRxiv">
        <title>The genome of the oomycete Peronosclerospora sorghi, a cosmopolitan pathogen of maize and sorghum, is inflated with dispersed pseudogenes.</title>
        <authorList>
            <person name="Fletcher K."/>
            <person name="Martin F."/>
            <person name="Isakeit T."/>
            <person name="Cavanaugh K."/>
            <person name="Magill C."/>
            <person name="Michelmore R."/>
        </authorList>
    </citation>
    <scope>NUCLEOTIDE SEQUENCE [LARGE SCALE GENOMIC DNA]</scope>
    <source>
        <strain evidence="1">P6</strain>
    </source>
</reference>
<keyword evidence="2" id="KW-1185">Reference proteome</keyword>
<name>A0ACC0VNY8_9STRA</name>
<sequence>MHTFPSMRAKDTQSPPRNMPSIVCPMIRNVSPSSEAPNTPLRCDGIPGLSNFVVSMSSVSVAGIGEVPVIMLSVFSNAGRIISEQSSMFKSMNDSAASNIGGLVISGGGESSKSGVVDVLVEGVGIVLLDFASDGCSILLIAKRDRGFRMLDSCDGVDNDEVVQARRRQDTSGSPSLSRAISAVSSSWT</sequence>
<evidence type="ECO:0000313" key="1">
    <source>
        <dbReference type="EMBL" id="KAI9907639.1"/>
    </source>
</evidence>
<organism evidence="1 2">
    <name type="scientific">Peronosclerospora sorghi</name>
    <dbReference type="NCBI Taxonomy" id="230839"/>
    <lineage>
        <taxon>Eukaryota</taxon>
        <taxon>Sar</taxon>
        <taxon>Stramenopiles</taxon>
        <taxon>Oomycota</taxon>
        <taxon>Peronosporomycetes</taxon>
        <taxon>Peronosporales</taxon>
        <taxon>Peronosporaceae</taxon>
        <taxon>Peronosclerospora</taxon>
    </lineage>
</organism>
<dbReference type="EMBL" id="CM047587">
    <property type="protein sequence ID" value="KAI9907639.1"/>
    <property type="molecule type" value="Genomic_DNA"/>
</dbReference>
<dbReference type="Proteomes" id="UP001163321">
    <property type="component" value="Chromosome 8"/>
</dbReference>
<comment type="caution">
    <text evidence="1">The sequence shown here is derived from an EMBL/GenBank/DDBJ whole genome shotgun (WGS) entry which is preliminary data.</text>
</comment>
<protein>
    <submittedName>
        <fullName evidence="1">Uncharacterized protein</fullName>
    </submittedName>
</protein>
<proteinExistence type="predicted"/>
<gene>
    <name evidence="1" type="ORF">PsorP6_003410</name>
</gene>
<accession>A0ACC0VNY8</accession>
<evidence type="ECO:0000313" key="2">
    <source>
        <dbReference type="Proteomes" id="UP001163321"/>
    </source>
</evidence>